<dbReference type="OrthoDB" id="6423242at2759"/>
<sequence>SKSRVAPLKSTFGTNLSFACCEIGEKSLTCPQWEISTLNYFWTDSTVSWIQGPSCRWKVFATNCVREIQSLTDKDLWHHCPGKENPLDLLTRAISADSLMNCDKWWNGPSFLHEENTVPVSNNVLLSDESAYF</sequence>
<evidence type="ECO:0000313" key="1">
    <source>
        <dbReference type="EMBL" id="GFR13496.1"/>
    </source>
</evidence>
<evidence type="ECO:0000313" key="2">
    <source>
        <dbReference type="Proteomes" id="UP000887116"/>
    </source>
</evidence>
<protein>
    <submittedName>
        <fullName evidence="1">Integrase catalytic domain-containing protein</fullName>
    </submittedName>
</protein>
<comment type="caution">
    <text evidence="1">The sequence shown here is derived from an EMBL/GenBank/DDBJ whole genome shotgun (WGS) entry which is preliminary data.</text>
</comment>
<organism evidence="1 2">
    <name type="scientific">Trichonephila clavata</name>
    <name type="common">Joro spider</name>
    <name type="synonym">Nephila clavata</name>
    <dbReference type="NCBI Taxonomy" id="2740835"/>
    <lineage>
        <taxon>Eukaryota</taxon>
        <taxon>Metazoa</taxon>
        <taxon>Ecdysozoa</taxon>
        <taxon>Arthropoda</taxon>
        <taxon>Chelicerata</taxon>
        <taxon>Arachnida</taxon>
        <taxon>Araneae</taxon>
        <taxon>Araneomorphae</taxon>
        <taxon>Entelegynae</taxon>
        <taxon>Araneoidea</taxon>
        <taxon>Nephilidae</taxon>
        <taxon>Trichonephila</taxon>
    </lineage>
</organism>
<dbReference type="PANTHER" id="PTHR22955">
    <property type="entry name" value="RETROTRANSPOSON"/>
    <property type="match status" value="1"/>
</dbReference>
<proteinExistence type="predicted"/>
<dbReference type="AlphaFoldDB" id="A0A8X6LJW9"/>
<keyword evidence="2" id="KW-1185">Reference proteome</keyword>
<dbReference type="Proteomes" id="UP000887116">
    <property type="component" value="Unassembled WGS sequence"/>
</dbReference>
<dbReference type="PANTHER" id="PTHR22955:SF77">
    <property type="entry name" value="ASPARTIC PUTATIVE DOMAIN-CONTAINING PROTEIN-RELATED"/>
    <property type="match status" value="1"/>
</dbReference>
<dbReference type="EMBL" id="BMAO01036852">
    <property type="protein sequence ID" value="GFR13496.1"/>
    <property type="molecule type" value="Genomic_DNA"/>
</dbReference>
<accession>A0A8X6LJW9</accession>
<feature type="non-terminal residue" evidence="1">
    <location>
        <position position="1"/>
    </location>
</feature>
<gene>
    <name evidence="1" type="primary">AVEN_35829_1</name>
    <name evidence="1" type="ORF">TNCT_398751</name>
</gene>
<name>A0A8X6LJW9_TRICU</name>
<reference evidence="1" key="1">
    <citation type="submission" date="2020-07" db="EMBL/GenBank/DDBJ databases">
        <title>Multicomponent nature underlies the extraordinary mechanical properties of spider dragline silk.</title>
        <authorList>
            <person name="Kono N."/>
            <person name="Nakamura H."/>
            <person name="Mori M."/>
            <person name="Yoshida Y."/>
            <person name="Ohtoshi R."/>
            <person name="Malay A.D."/>
            <person name="Moran D.A.P."/>
            <person name="Tomita M."/>
            <person name="Numata K."/>
            <person name="Arakawa K."/>
        </authorList>
    </citation>
    <scope>NUCLEOTIDE SEQUENCE</scope>
</reference>